<proteinExistence type="predicted"/>
<sequence length="191" mass="19602">MNTSMKLMLAGAALLATTPAYAATPITGQISISGLATPIGSSAWNTATGVDYQGQLFFVGAGTGSFTGVTCSGSCGTLTDIPNLSTFSPIANFMSLTVNGIQFDLNNITSVSRPGSFLNFEGTGVIRMTGFDATPGTFSFSAQGNQLQTFSAAAGAVPEPGTWALMLVGFGAIGFSMRRRRATARFLPQAA</sequence>
<keyword evidence="4" id="KW-1185">Reference proteome</keyword>
<accession>A0ABP7RDV8</accession>
<dbReference type="Pfam" id="PF07589">
    <property type="entry name" value="PEP-CTERM"/>
    <property type="match status" value="1"/>
</dbReference>
<evidence type="ECO:0000259" key="2">
    <source>
        <dbReference type="Pfam" id="PF07589"/>
    </source>
</evidence>
<dbReference type="InterPro" id="IPR013424">
    <property type="entry name" value="Ice-binding_C"/>
</dbReference>
<reference evidence="4" key="1">
    <citation type="journal article" date="2019" name="Int. J. Syst. Evol. Microbiol.">
        <title>The Global Catalogue of Microorganisms (GCM) 10K type strain sequencing project: providing services to taxonomists for standard genome sequencing and annotation.</title>
        <authorList>
            <consortium name="The Broad Institute Genomics Platform"/>
            <consortium name="The Broad Institute Genome Sequencing Center for Infectious Disease"/>
            <person name="Wu L."/>
            <person name="Ma J."/>
        </authorList>
    </citation>
    <scope>NUCLEOTIDE SEQUENCE [LARGE SCALE GENOMIC DNA]</scope>
    <source>
        <strain evidence="4">JCM 16603</strain>
    </source>
</reference>
<protein>
    <recommendedName>
        <fullName evidence="2">Ice-binding protein C-terminal domain-containing protein</fullName>
    </recommendedName>
</protein>
<organism evidence="3 4">
    <name type="scientific">Sphingomonas humi</name>
    <dbReference type="NCBI Taxonomy" id="335630"/>
    <lineage>
        <taxon>Bacteria</taxon>
        <taxon>Pseudomonadati</taxon>
        <taxon>Pseudomonadota</taxon>
        <taxon>Alphaproteobacteria</taxon>
        <taxon>Sphingomonadales</taxon>
        <taxon>Sphingomonadaceae</taxon>
        <taxon>Sphingomonas</taxon>
    </lineage>
</organism>
<feature type="chain" id="PRO_5045314087" description="Ice-binding protein C-terminal domain-containing protein" evidence="1">
    <location>
        <begin position="23"/>
        <end position="191"/>
    </location>
</feature>
<gene>
    <name evidence="3" type="ORF">GCM10022211_00990</name>
</gene>
<evidence type="ECO:0000313" key="3">
    <source>
        <dbReference type="EMBL" id="GAA3996073.1"/>
    </source>
</evidence>
<feature type="domain" description="Ice-binding protein C-terminal" evidence="2">
    <location>
        <begin position="156"/>
        <end position="180"/>
    </location>
</feature>
<keyword evidence="1" id="KW-0732">Signal</keyword>
<comment type="caution">
    <text evidence="3">The sequence shown here is derived from an EMBL/GenBank/DDBJ whole genome shotgun (WGS) entry which is preliminary data.</text>
</comment>
<dbReference type="NCBIfam" id="TIGR02595">
    <property type="entry name" value="PEP_CTERM"/>
    <property type="match status" value="1"/>
</dbReference>
<evidence type="ECO:0000313" key="4">
    <source>
        <dbReference type="Proteomes" id="UP001501310"/>
    </source>
</evidence>
<dbReference type="EMBL" id="BAAAZD010000001">
    <property type="protein sequence ID" value="GAA3996073.1"/>
    <property type="molecule type" value="Genomic_DNA"/>
</dbReference>
<feature type="signal peptide" evidence="1">
    <location>
        <begin position="1"/>
        <end position="22"/>
    </location>
</feature>
<evidence type="ECO:0000256" key="1">
    <source>
        <dbReference type="SAM" id="SignalP"/>
    </source>
</evidence>
<dbReference type="Proteomes" id="UP001501310">
    <property type="component" value="Unassembled WGS sequence"/>
</dbReference>
<name>A0ABP7RDV8_9SPHN</name>
<dbReference type="NCBIfam" id="NF035944">
    <property type="entry name" value="PEPxxWA-CTERM"/>
    <property type="match status" value="1"/>
</dbReference>